<dbReference type="SMART" id="SM00219">
    <property type="entry name" value="TyrKc"/>
    <property type="match status" value="1"/>
</dbReference>
<feature type="region of interest" description="Disordered" evidence="6">
    <location>
        <begin position="642"/>
        <end position="682"/>
    </location>
</feature>
<dbReference type="InterPro" id="IPR020635">
    <property type="entry name" value="Tyr_kinase_cat_dom"/>
</dbReference>
<dbReference type="PANTHER" id="PTHR24416:SF624">
    <property type="entry name" value="TYROSINE-PROTEIN KINASE F09A5.2-RELATED"/>
    <property type="match status" value="1"/>
</dbReference>
<dbReference type="InterPro" id="IPR011009">
    <property type="entry name" value="Kinase-like_dom_sf"/>
</dbReference>
<dbReference type="InterPro" id="IPR008266">
    <property type="entry name" value="Tyr_kinase_AS"/>
</dbReference>
<dbReference type="InterPro" id="IPR000719">
    <property type="entry name" value="Prot_kinase_dom"/>
</dbReference>
<dbReference type="FunFam" id="1.10.510.10:FF:000554">
    <property type="entry name" value="Predicted protein"/>
    <property type="match status" value="1"/>
</dbReference>
<dbReference type="PANTHER" id="PTHR24416">
    <property type="entry name" value="TYROSINE-PROTEIN KINASE RECEPTOR"/>
    <property type="match status" value="1"/>
</dbReference>
<feature type="compositionally biased region" description="Low complexity" evidence="6">
    <location>
        <begin position="667"/>
        <end position="682"/>
    </location>
</feature>
<dbReference type="CDD" id="cd00192">
    <property type="entry name" value="PTKc"/>
    <property type="match status" value="1"/>
</dbReference>
<keyword evidence="4" id="KW-0067">ATP-binding</keyword>
<dbReference type="GO" id="GO:0005886">
    <property type="term" value="C:plasma membrane"/>
    <property type="evidence" value="ECO:0007669"/>
    <property type="project" value="TreeGrafter"/>
</dbReference>
<dbReference type="AlphaFoldDB" id="A0A0D6LEQ6"/>
<dbReference type="PRINTS" id="PR00109">
    <property type="entry name" value="TYRKINASE"/>
</dbReference>
<feature type="compositionally biased region" description="Polar residues" evidence="6">
    <location>
        <begin position="642"/>
        <end position="666"/>
    </location>
</feature>
<evidence type="ECO:0000256" key="2">
    <source>
        <dbReference type="ARBA" id="ARBA00022741"/>
    </source>
</evidence>
<keyword evidence="1" id="KW-0808">Transferase</keyword>
<keyword evidence="9" id="KW-1185">Reference proteome</keyword>
<evidence type="ECO:0000256" key="1">
    <source>
        <dbReference type="ARBA" id="ARBA00022679"/>
    </source>
</evidence>
<dbReference type="GO" id="GO:0007169">
    <property type="term" value="P:cell surface receptor protein tyrosine kinase signaling pathway"/>
    <property type="evidence" value="ECO:0007669"/>
    <property type="project" value="TreeGrafter"/>
</dbReference>
<dbReference type="EMBL" id="KE125445">
    <property type="protein sequence ID" value="EPB68391.1"/>
    <property type="molecule type" value="Genomic_DNA"/>
</dbReference>
<dbReference type="PROSITE" id="PS00109">
    <property type="entry name" value="PROTEIN_KINASE_TYR"/>
    <property type="match status" value="1"/>
</dbReference>
<gene>
    <name evidence="8" type="ORF">ANCCEY_12518</name>
</gene>
<dbReference type="GO" id="GO:0004714">
    <property type="term" value="F:transmembrane receptor protein tyrosine kinase activity"/>
    <property type="evidence" value="ECO:0007669"/>
    <property type="project" value="TreeGrafter"/>
</dbReference>
<dbReference type="SUPFAM" id="SSF56112">
    <property type="entry name" value="Protein kinase-like (PK-like)"/>
    <property type="match status" value="1"/>
</dbReference>
<evidence type="ECO:0000256" key="3">
    <source>
        <dbReference type="ARBA" id="ARBA00022777"/>
    </source>
</evidence>
<dbReference type="Pfam" id="PF07714">
    <property type="entry name" value="PK_Tyr_Ser-Thr"/>
    <property type="match status" value="1"/>
</dbReference>
<dbReference type="Gene3D" id="3.30.200.20">
    <property type="entry name" value="Phosphorylase Kinase, domain 1"/>
    <property type="match status" value="1"/>
</dbReference>
<dbReference type="Gene3D" id="1.10.510.10">
    <property type="entry name" value="Transferase(Phosphotransferase) domain 1"/>
    <property type="match status" value="1"/>
</dbReference>
<dbReference type="GO" id="GO:0005524">
    <property type="term" value="F:ATP binding"/>
    <property type="evidence" value="ECO:0007669"/>
    <property type="project" value="UniProtKB-KW"/>
</dbReference>
<keyword evidence="5" id="KW-0829">Tyrosine-protein kinase</keyword>
<feature type="domain" description="Protein kinase" evidence="7">
    <location>
        <begin position="265"/>
        <end position="556"/>
    </location>
</feature>
<evidence type="ECO:0000313" key="8">
    <source>
        <dbReference type="EMBL" id="EPB68391.1"/>
    </source>
</evidence>
<name>A0A0D6LEQ6_9BILA</name>
<dbReference type="Proteomes" id="UP000054495">
    <property type="component" value="Unassembled WGS sequence"/>
</dbReference>
<accession>A0A0D6LEQ6</accession>
<organism evidence="8 9">
    <name type="scientific">Ancylostoma ceylanicum</name>
    <dbReference type="NCBI Taxonomy" id="53326"/>
    <lineage>
        <taxon>Eukaryota</taxon>
        <taxon>Metazoa</taxon>
        <taxon>Ecdysozoa</taxon>
        <taxon>Nematoda</taxon>
        <taxon>Chromadorea</taxon>
        <taxon>Rhabditida</taxon>
        <taxon>Rhabditina</taxon>
        <taxon>Rhabditomorpha</taxon>
        <taxon>Strongyloidea</taxon>
        <taxon>Ancylostomatidae</taxon>
        <taxon>Ancylostomatinae</taxon>
        <taxon>Ancylostoma</taxon>
    </lineage>
</organism>
<protein>
    <submittedName>
        <fullName evidence="8">Protein tyrosine kinase</fullName>
    </submittedName>
</protein>
<evidence type="ECO:0000256" key="6">
    <source>
        <dbReference type="SAM" id="MobiDB-lite"/>
    </source>
</evidence>
<dbReference type="PROSITE" id="PS50011">
    <property type="entry name" value="PROTEIN_KINASE_DOM"/>
    <property type="match status" value="1"/>
</dbReference>
<dbReference type="InterPro" id="IPR001245">
    <property type="entry name" value="Ser-Thr/Tyr_kinase_cat_dom"/>
</dbReference>
<evidence type="ECO:0000256" key="5">
    <source>
        <dbReference type="ARBA" id="ARBA00023137"/>
    </source>
</evidence>
<evidence type="ECO:0000256" key="4">
    <source>
        <dbReference type="ARBA" id="ARBA00022840"/>
    </source>
</evidence>
<dbReference type="InterPro" id="IPR050122">
    <property type="entry name" value="RTK"/>
</dbReference>
<keyword evidence="2" id="KW-0547">Nucleotide-binding</keyword>
<sequence length="749" mass="83836">MLTDGQQHAYVTQNCDKRSTLQIFDYGRTFINEDCPTAQIGTVQQKNLIKGMVPDETYFPNNLSAGDQLDLLLDQLHNCVIDNPLATNEAGVVFVFTDVSCEELCRSANLRSDAQAITDALITKQRFIMKYMLLSDDSSEISCAHNLFTACHQMSPSLCDVSVYGNQTVQLSDSTESCTTCRAAASAPSDQLSVAVLDDGGIFGNHSLPVTMLTCELTRPLLIGQQARPANESLTLETSIIKKHIYLILRVSKDPWEVSLSNLYINENEILGNGAFAVVLKGTLKGKIPLLVANPRLNMFSEHVQEGGAIETAVKRLPSHANDQNRIDFFHEINFMKTLGYHAHVISMLGCVSCPVNPMILVEYCEYGDLLRFLRNHRDHVLMNKDDECPIDVDLCVRIKDLVSIAWQVSDGMTYLSSKNFIHRDLAARNVLITKQLVAKVSDFGLGRYADSALYTARGGRLPFKSMALEALKFYEFSEKTDVWAFGILLFEIFSLGDVPYPTVQPIDMISHIEQGNRPPQPEKCPNEIFNLTSRCWKANPDDRPTFAEVRGELTILLNIDDESYGYLSLDTRQLRNMINRQVTELHPTRTENDDSIEELEESSGPQPDGEEHHQISHDDNCPTTSTNHEQADVFICPTTGTKISQEPRTTNTSEIDNTTARQAAPTTSEISSTISYSQSSSSLRPKFSFSDELMRKPGSRKCADDVNVFAEDFVNFSREVAEQKRIDCLVSIEEWMRHKLSEGCSAER</sequence>
<evidence type="ECO:0000259" key="7">
    <source>
        <dbReference type="PROSITE" id="PS50011"/>
    </source>
</evidence>
<keyword evidence="3 8" id="KW-0418">Kinase</keyword>
<evidence type="ECO:0000313" key="9">
    <source>
        <dbReference type="Proteomes" id="UP000054495"/>
    </source>
</evidence>
<feature type="region of interest" description="Disordered" evidence="6">
    <location>
        <begin position="583"/>
        <end position="628"/>
    </location>
</feature>
<reference evidence="8 9" key="1">
    <citation type="submission" date="2013-05" db="EMBL/GenBank/DDBJ databases">
        <title>Draft genome of the parasitic nematode Anyclostoma ceylanicum.</title>
        <authorList>
            <person name="Mitreva M."/>
        </authorList>
    </citation>
    <scope>NUCLEOTIDE SEQUENCE [LARGE SCALE GENOMIC DNA]</scope>
</reference>
<feature type="compositionally biased region" description="Basic and acidic residues" evidence="6">
    <location>
        <begin position="610"/>
        <end position="621"/>
    </location>
</feature>
<dbReference type="GO" id="GO:0043235">
    <property type="term" value="C:receptor complex"/>
    <property type="evidence" value="ECO:0007669"/>
    <property type="project" value="TreeGrafter"/>
</dbReference>
<proteinExistence type="predicted"/>